<evidence type="ECO:0000256" key="1">
    <source>
        <dbReference type="SAM" id="Phobius"/>
    </source>
</evidence>
<dbReference type="EMBL" id="LN483076">
    <property type="protein sequence ID" value="CEA05105.1"/>
    <property type="molecule type" value="Genomic_DNA"/>
</dbReference>
<proteinExistence type="predicted"/>
<feature type="transmembrane region" description="Helical" evidence="1">
    <location>
        <begin position="84"/>
        <end position="108"/>
    </location>
</feature>
<sequence>MSKPRKQIILNEILFWKQNKLLPEHYCDFLATLYTEGEQEETEQEKKAKQAVLAKEKRTNIVMTTLLAIVGILSFVGMFALSAYTAVCAIIAAGVTALLFVRAAVVALKHPSLAVLYHIMAALLIFGITIYISTAYFPKNDNLLFLALLFNCALWLITGIKQNLLYFTLSGALAGMIVIGYWLYLLL</sequence>
<accession>A0A078MFP3</accession>
<feature type="transmembrane region" description="Helical" evidence="1">
    <location>
        <begin position="59"/>
        <end position="78"/>
    </location>
</feature>
<feature type="transmembrane region" description="Helical" evidence="1">
    <location>
        <begin position="165"/>
        <end position="184"/>
    </location>
</feature>
<keyword evidence="1" id="KW-1133">Transmembrane helix</keyword>
<reference evidence="2" key="1">
    <citation type="submission" date="2014-07" db="EMBL/GenBank/DDBJ databases">
        <authorList>
            <person name="Urmite Genomes Urmite Genomes"/>
        </authorList>
    </citation>
    <scope>NUCLEOTIDE SEQUENCE</scope>
    <source>
        <strain evidence="2">13S34_air</strain>
    </source>
</reference>
<dbReference type="HOGENOM" id="CLU_1522251_0_0_9"/>
<evidence type="ECO:0000313" key="2">
    <source>
        <dbReference type="EMBL" id="CEA05105.1"/>
    </source>
</evidence>
<gene>
    <name evidence="2" type="ORF">BN1050_02309</name>
</gene>
<feature type="transmembrane region" description="Helical" evidence="1">
    <location>
        <begin position="143"/>
        <end position="160"/>
    </location>
</feature>
<dbReference type="AlphaFoldDB" id="A0A078MFP3"/>
<keyword evidence="1" id="KW-0472">Membrane</keyword>
<evidence type="ECO:0008006" key="3">
    <source>
        <dbReference type="Google" id="ProtNLM"/>
    </source>
</evidence>
<organism evidence="2">
    <name type="scientific">Metalysinibacillus saudimassiliensis</name>
    <dbReference type="NCBI Taxonomy" id="1461583"/>
    <lineage>
        <taxon>Bacteria</taxon>
        <taxon>Bacillati</taxon>
        <taxon>Bacillota</taxon>
        <taxon>Bacilli</taxon>
        <taxon>Bacillales</taxon>
        <taxon>Caryophanaceae</taxon>
        <taxon>Metalysinibacillus</taxon>
    </lineage>
</organism>
<dbReference type="PATRIC" id="fig|1461583.4.peg.2224"/>
<feature type="transmembrane region" description="Helical" evidence="1">
    <location>
        <begin position="115"/>
        <end position="137"/>
    </location>
</feature>
<name>A0A078MFP3_9BACL</name>
<protein>
    <recommendedName>
        <fullName evidence="3">DUF2157 domain-containing protein</fullName>
    </recommendedName>
</protein>
<keyword evidence="1" id="KW-0812">Transmembrane</keyword>